<keyword evidence="1" id="KW-0229">DNA integration</keyword>
<keyword evidence="2" id="KW-0238">DNA-binding</keyword>
<evidence type="ECO:0000313" key="7">
    <source>
        <dbReference type="EMBL" id="SDY42835.1"/>
    </source>
</evidence>
<dbReference type="InterPro" id="IPR006119">
    <property type="entry name" value="Resolv_N"/>
</dbReference>
<dbReference type="OrthoDB" id="9811097at2"/>
<dbReference type="GO" id="GO:0000150">
    <property type="term" value="F:DNA strand exchange activity"/>
    <property type="evidence" value="ECO:0007669"/>
    <property type="project" value="InterPro"/>
</dbReference>
<accession>A0A1H3JTI2</accession>
<gene>
    <name evidence="7" type="ORF">SAMN05421644_1654</name>
</gene>
<dbReference type="PANTHER" id="PTHR30461">
    <property type="entry name" value="DNA-INVERTASE FROM LAMBDOID PROPHAGE"/>
    <property type="match status" value="1"/>
</dbReference>
<dbReference type="InterPro" id="IPR050639">
    <property type="entry name" value="SSR_resolvase"/>
</dbReference>
<dbReference type="RefSeq" id="WP_091335389.1">
    <property type="nucleotide sequence ID" value="NZ_FNOW01000065.1"/>
</dbReference>
<keyword evidence="8" id="KW-1185">Reference proteome</keyword>
<organism evidence="7 8">
    <name type="scientific">Allochromatium warmingii</name>
    <name type="common">Chromatium warmingii</name>
    <dbReference type="NCBI Taxonomy" id="61595"/>
    <lineage>
        <taxon>Bacteria</taxon>
        <taxon>Pseudomonadati</taxon>
        <taxon>Pseudomonadota</taxon>
        <taxon>Gammaproteobacteria</taxon>
        <taxon>Chromatiales</taxon>
        <taxon>Chromatiaceae</taxon>
        <taxon>Allochromatium</taxon>
    </lineage>
</organism>
<protein>
    <submittedName>
        <fullName evidence="7">Site-specific DNA recombinase</fullName>
    </submittedName>
</protein>
<evidence type="ECO:0000256" key="5">
    <source>
        <dbReference type="PROSITE-ProRule" id="PRU10137"/>
    </source>
</evidence>
<keyword evidence="3" id="KW-0233">DNA recombination</keyword>
<dbReference type="PANTHER" id="PTHR30461:SF2">
    <property type="entry name" value="SERINE RECOMBINASE PINE-RELATED"/>
    <property type="match status" value="1"/>
</dbReference>
<dbReference type="SUPFAM" id="SSF53041">
    <property type="entry name" value="Resolvase-like"/>
    <property type="match status" value="1"/>
</dbReference>
<evidence type="ECO:0000313" key="8">
    <source>
        <dbReference type="Proteomes" id="UP000198672"/>
    </source>
</evidence>
<dbReference type="InterPro" id="IPR006118">
    <property type="entry name" value="Recombinase_CS"/>
</dbReference>
<dbReference type="Gene3D" id="3.90.1750.20">
    <property type="entry name" value="Putative Large Serine Recombinase, Chain B, Domain 2"/>
    <property type="match status" value="1"/>
</dbReference>
<dbReference type="PROSITE" id="PS00397">
    <property type="entry name" value="RECOMBINASES_1"/>
    <property type="match status" value="1"/>
</dbReference>
<dbReference type="InterPro" id="IPR038109">
    <property type="entry name" value="DNA_bind_recomb_sf"/>
</dbReference>
<feature type="domain" description="Resolvase/invertase-type recombinase catalytic" evidence="6">
    <location>
        <begin position="3"/>
        <end position="151"/>
    </location>
</feature>
<dbReference type="STRING" id="61595.SAMN05421644_1654"/>
<reference evidence="8" key="1">
    <citation type="submission" date="2016-10" db="EMBL/GenBank/DDBJ databases">
        <authorList>
            <person name="Varghese N."/>
            <person name="Submissions S."/>
        </authorList>
    </citation>
    <scope>NUCLEOTIDE SEQUENCE [LARGE SCALE GENOMIC DNA]</scope>
    <source>
        <strain evidence="8">DSM 173</strain>
    </source>
</reference>
<dbReference type="GO" id="GO:0015074">
    <property type="term" value="P:DNA integration"/>
    <property type="evidence" value="ECO:0007669"/>
    <property type="project" value="UniProtKB-KW"/>
</dbReference>
<evidence type="ECO:0000256" key="3">
    <source>
        <dbReference type="ARBA" id="ARBA00023172"/>
    </source>
</evidence>
<dbReference type="SMART" id="SM00857">
    <property type="entry name" value="Resolvase"/>
    <property type="match status" value="1"/>
</dbReference>
<dbReference type="Proteomes" id="UP000198672">
    <property type="component" value="Unassembled WGS sequence"/>
</dbReference>
<evidence type="ECO:0000259" key="6">
    <source>
        <dbReference type="PROSITE" id="PS51736"/>
    </source>
</evidence>
<dbReference type="Pfam" id="PF00239">
    <property type="entry name" value="Resolvase"/>
    <property type="match status" value="1"/>
</dbReference>
<name>A0A1H3JTI2_ALLWA</name>
<dbReference type="InterPro" id="IPR036162">
    <property type="entry name" value="Resolvase-like_N_sf"/>
</dbReference>
<feature type="active site" description="O-(5'-phospho-DNA)-serine intermediate" evidence="4 5">
    <location>
        <position position="11"/>
    </location>
</feature>
<dbReference type="EMBL" id="FNOW01000065">
    <property type="protein sequence ID" value="SDY42835.1"/>
    <property type="molecule type" value="Genomic_DNA"/>
</dbReference>
<dbReference type="PROSITE" id="PS51736">
    <property type="entry name" value="RECOMBINASES_3"/>
    <property type="match status" value="1"/>
</dbReference>
<dbReference type="GO" id="GO:0003677">
    <property type="term" value="F:DNA binding"/>
    <property type="evidence" value="ECO:0007669"/>
    <property type="project" value="UniProtKB-KW"/>
</dbReference>
<sequence>MNRTIAYIRVSTDKQVEHGVSLEAQQAKLEAYAKLYDLEIVETITDAGVSAKTLERPGLQRALGLLRSGKADALLVVKLDRLTRSVADLGCLIDDYFTPNGAALMSVSEQIDTRTAAGRLILNILGSVSQWERETISERTRDAMQHKKEQGEYTGGHAPYGFQNQDGELKEDAVEQQVLQHARTLRAAGLSLRKIAIELGKRGFTTRKGKAFLPAQISRMVANG</sequence>
<dbReference type="Gene3D" id="3.40.50.1390">
    <property type="entry name" value="Resolvase, N-terminal catalytic domain"/>
    <property type="match status" value="1"/>
</dbReference>
<evidence type="ECO:0000256" key="4">
    <source>
        <dbReference type="PIRSR" id="PIRSR606118-50"/>
    </source>
</evidence>
<evidence type="ECO:0000256" key="1">
    <source>
        <dbReference type="ARBA" id="ARBA00022908"/>
    </source>
</evidence>
<dbReference type="AlphaFoldDB" id="A0A1H3JTI2"/>
<evidence type="ECO:0000256" key="2">
    <source>
        <dbReference type="ARBA" id="ARBA00023125"/>
    </source>
</evidence>
<dbReference type="CDD" id="cd00338">
    <property type="entry name" value="Ser_Recombinase"/>
    <property type="match status" value="1"/>
</dbReference>
<proteinExistence type="predicted"/>